<dbReference type="InterPro" id="IPR018626">
    <property type="entry name" value="LCHN/Anr2"/>
</dbReference>
<dbReference type="OrthoDB" id="2152680at2759"/>
<reference evidence="1 2" key="1">
    <citation type="submission" date="2020-11" db="EMBL/GenBank/DDBJ databases">
        <title>Kefir isolates.</title>
        <authorList>
            <person name="Marcisauskas S."/>
            <person name="Kim Y."/>
            <person name="Blasche S."/>
        </authorList>
    </citation>
    <scope>NUCLEOTIDE SEQUENCE [LARGE SCALE GENOMIC DNA]</scope>
    <source>
        <strain evidence="1 2">OG2</strain>
    </source>
</reference>
<dbReference type="Pfam" id="PF09804">
    <property type="entry name" value="DENND11"/>
    <property type="match status" value="1"/>
</dbReference>
<dbReference type="AlphaFoldDB" id="A0A9P6WD99"/>
<sequence>MSVDESPIIGMFLAKFDMKKGNIIEWEEGCSAFQNLEFKALPSGIHEANDDVVNFVVPQPDNPLKFCHGIAYFDQNGFDQDIRVSGQVDRSQVRMYSLGFILNVEELETDKYVADLQNLLTTWMDLKDYRVFKLFSNYFKNRHIPTNNQLTKKKMIDYMPFWITKLGPLIYTIWKACLINKRIIILNPAGGSFDMCNSLALCLSKLSDACASTNAVTPQGLLYTIGAIDIDHLNRIEKGFIACTSDEVLLLKEDIYDIVIRLPPIGSIEDMINVDSHVTILDSAGVELKATHHDLECFTFFFQGFIEDSIVSNRINTQTEPVSWVQFLIDNFYFWLTAGMIKPRYYQDIITTGEPIESNGTSHILEYFERRTSLLYKSMSLLLATGEHIILPSDLLSLQLDCFSVQDYCFVEILALKWFQTSISVKRSDYWSLF</sequence>
<dbReference type="Proteomes" id="UP000750334">
    <property type="component" value="Unassembled WGS sequence"/>
</dbReference>
<protein>
    <recommendedName>
        <fullName evidence="3">DUF4484 domain-containing protein</fullName>
    </recommendedName>
</protein>
<dbReference type="PANTHER" id="PTHR28153">
    <property type="entry name" value="PROTEIN, PUTATIVE-RELATED"/>
    <property type="match status" value="1"/>
</dbReference>
<keyword evidence="2" id="KW-1185">Reference proteome</keyword>
<gene>
    <name evidence="1" type="ORF">C6P45_004036</name>
</gene>
<accession>A0A9P6WD99</accession>
<dbReference type="PANTHER" id="PTHR28153:SF1">
    <property type="entry name" value="DUF4484 DOMAIN-CONTAINING PROTEIN"/>
    <property type="match status" value="1"/>
</dbReference>
<dbReference type="InterPro" id="IPR053056">
    <property type="entry name" value="Lipid_Metab_Assoc_Protein"/>
</dbReference>
<name>A0A9P6WD99_MAUEX</name>
<evidence type="ECO:0000313" key="1">
    <source>
        <dbReference type="EMBL" id="KAG0669192.1"/>
    </source>
</evidence>
<dbReference type="EMBL" id="PUHR01000048">
    <property type="protein sequence ID" value="KAG0669192.1"/>
    <property type="molecule type" value="Genomic_DNA"/>
</dbReference>
<comment type="caution">
    <text evidence="1">The sequence shown here is derived from an EMBL/GenBank/DDBJ whole genome shotgun (WGS) entry which is preliminary data.</text>
</comment>
<proteinExistence type="predicted"/>
<evidence type="ECO:0000313" key="2">
    <source>
        <dbReference type="Proteomes" id="UP000750334"/>
    </source>
</evidence>
<dbReference type="GO" id="GO:0005811">
    <property type="term" value="C:lipid droplet"/>
    <property type="evidence" value="ECO:0007669"/>
    <property type="project" value="TreeGrafter"/>
</dbReference>
<organism evidence="1 2">
    <name type="scientific">Maudiozyma exigua</name>
    <name type="common">Yeast</name>
    <name type="synonym">Kazachstania exigua</name>
    <dbReference type="NCBI Taxonomy" id="34358"/>
    <lineage>
        <taxon>Eukaryota</taxon>
        <taxon>Fungi</taxon>
        <taxon>Dikarya</taxon>
        <taxon>Ascomycota</taxon>
        <taxon>Saccharomycotina</taxon>
        <taxon>Saccharomycetes</taxon>
        <taxon>Saccharomycetales</taxon>
        <taxon>Saccharomycetaceae</taxon>
        <taxon>Maudiozyma</taxon>
    </lineage>
</organism>
<evidence type="ECO:0008006" key="3">
    <source>
        <dbReference type="Google" id="ProtNLM"/>
    </source>
</evidence>